<keyword evidence="6" id="KW-0732">Signal</keyword>
<evidence type="ECO:0000313" key="7">
    <source>
        <dbReference type="EMBL" id="MBB3970441.1"/>
    </source>
</evidence>
<dbReference type="AlphaFoldDB" id="A0A4Y8AEC6"/>
<comment type="caution">
    <text evidence="8">The sequence shown here is derived from an EMBL/GenBank/DDBJ whole genome shotgun (WGS) entry which is preliminary data.</text>
</comment>
<comment type="subcellular location">
    <subcellularLocation>
        <location evidence="1">Cell outer membrane</location>
    </subcellularLocation>
</comment>
<dbReference type="GO" id="GO:0009279">
    <property type="term" value="C:cell outer membrane"/>
    <property type="evidence" value="ECO:0007669"/>
    <property type="project" value="UniProtKB-SubCell"/>
</dbReference>
<dbReference type="GO" id="GO:0015562">
    <property type="term" value="F:efflux transmembrane transporter activity"/>
    <property type="evidence" value="ECO:0007669"/>
    <property type="project" value="InterPro"/>
</dbReference>
<name>A0A4Y8AEC6_9SPHI</name>
<dbReference type="GO" id="GO:0015288">
    <property type="term" value="F:porin activity"/>
    <property type="evidence" value="ECO:0007669"/>
    <property type="project" value="TreeGrafter"/>
</dbReference>
<evidence type="ECO:0000256" key="2">
    <source>
        <dbReference type="ARBA" id="ARBA00022452"/>
    </source>
</evidence>
<dbReference type="InterPro" id="IPR051906">
    <property type="entry name" value="TolC-like"/>
</dbReference>
<dbReference type="OrthoDB" id="581172at2"/>
<keyword evidence="5" id="KW-0998">Cell outer membrane</keyword>
<dbReference type="EMBL" id="JACIEG010000005">
    <property type="protein sequence ID" value="MBB3970441.1"/>
    <property type="molecule type" value="Genomic_DNA"/>
</dbReference>
<protein>
    <submittedName>
        <fullName evidence="7">Outer membrane protein TolC</fullName>
    </submittedName>
    <submittedName>
        <fullName evidence="8">TolC family protein</fullName>
    </submittedName>
</protein>
<keyword evidence="3" id="KW-0812">Transmembrane</keyword>
<reference evidence="8" key="2">
    <citation type="submission" date="2019-03" db="EMBL/GenBank/DDBJ databases">
        <authorList>
            <person name="Yan Y.-Q."/>
            <person name="Du Z.-J."/>
        </authorList>
    </citation>
    <scope>NUCLEOTIDE SEQUENCE</scope>
    <source>
        <strain evidence="8">PP-F2FG21</strain>
    </source>
</reference>
<dbReference type="SUPFAM" id="SSF56954">
    <property type="entry name" value="Outer membrane efflux proteins (OEP)"/>
    <property type="match status" value="1"/>
</dbReference>
<dbReference type="EMBL" id="SNQG01000003">
    <property type="protein sequence ID" value="TEW66938.1"/>
    <property type="molecule type" value="Genomic_DNA"/>
</dbReference>
<keyword evidence="10" id="KW-1185">Reference proteome</keyword>
<keyword evidence="4" id="KW-0472">Membrane</keyword>
<accession>A0A4Y8AEC6</accession>
<dbReference type="RefSeq" id="WP_134336529.1">
    <property type="nucleotide sequence ID" value="NZ_BMCZ01000003.1"/>
</dbReference>
<evidence type="ECO:0000313" key="8">
    <source>
        <dbReference type="EMBL" id="TEW66938.1"/>
    </source>
</evidence>
<dbReference type="PANTHER" id="PTHR30026:SF23">
    <property type="entry name" value="TO APRF-PUTATIVE OUTER MEMBRANE EFFLUX PROTEIN OR SECRETED ALKALINE PHOSPHATASE-RELATED"/>
    <property type="match status" value="1"/>
</dbReference>
<evidence type="ECO:0000256" key="1">
    <source>
        <dbReference type="ARBA" id="ARBA00004442"/>
    </source>
</evidence>
<evidence type="ECO:0000256" key="5">
    <source>
        <dbReference type="ARBA" id="ARBA00023237"/>
    </source>
</evidence>
<feature type="chain" id="PRO_5044616497" evidence="6">
    <location>
        <begin position="29"/>
        <end position="490"/>
    </location>
</feature>
<gene>
    <name evidence="8" type="ORF">E2R65_11070</name>
    <name evidence="7" type="ORF">GGR35_003057</name>
</gene>
<proteinExistence type="predicted"/>
<sequence>MYTKTYRQIITCSLLLINLLCIRFSALAQPGNPPGRDTARLFALKDLEERVLMYHPIVKQADLLTEEAKARVLQSLGGFDPAIKASFGRKDFGGTEYYNHWDSELKVPLWLAGADLKVGYDRNVGVYNNPETRTALNGLSGLGLSIPLGQGLLIDARRNTMRQAKVMVGYAEAEKIAQINKVWFTAVKDYWNWFYAYRQYALIKEGVDLAQRRFIAVRSQVLIGDKPPIDSVEAAITVQDRQVQLQSANVALLNTRLVLSNHLWNKNGEPQELPVAAVPQSDSKALLTVNKPYLDTLMSYAADRHPDLLKLKSEGGRLTLERAYRAELLKPKLNVNGSFLSNRRDFGSNVPDAYDFRWSNYKVGIDFSFPLFLRAERGKLREVKLQQLELDYDVKQTGREIQTGINSSYNELKAYEAQVILQTQNVSNQQLLVKGELQKFELGESTLFLINSREAKLIDMQIKRAETIAGMQKSLADLYYKAGARTGLIK</sequence>
<dbReference type="Proteomes" id="UP000297248">
    <property type="component" value="Unassembled WGS sequence"/>
</dbReference>
<dbReference type="GO" id="GO:1990281">
    <property type="term" value="C:efflux pump complex"/>
    <property type="evidence" value="ECO:0007669"/>
    <property type="project" value="TreeGrafter"/>
</dbReference>
<keyword evidence="2" id="KW-1134">Transmembrane beta strand</keyword>
<evidence type="ECO:0000313" key="10">
    <source>
        <dbReference type="Proteomes" id="UP000583101"/>
    </source>
</evidence>
<evidence type="ECO:0000313" key="9">
    <source>
        <dbReference type="Proteomes" id="UP000297248"/>
    </source>
</evidence>
<evidence type="ECO:0000256" key="4">
    <source>
        <dbReference type="ARBA" id="ARBA00023136"/>
    </source>
</evidence>
<dbReference type="PANTHER" id="PTHR30026">
    <property type="entry name" value="OUTER MEMBRANE PROTEIN TOLC"/>
    <property type="match status" value="1"/>
</dbReference>
<reference evidence="7 10" key="3">
    <citation type="submission" date="2020-08" db="EMBL/GenBank/DDBJ databases">
        <title>Genomic Encyclopedia of Type Strains, Phase IV (KMG-IV): sequencing the most valuable type-strain genomes for metagenomic binning, comparative biology and taxonomic classification.</title>
        <authorList>
            <person name="Goeker M."/>
        </authorList>
    </citation>
    <scope>NUCLEOTIDE SEQUENCE [LARGE SCALE GENOMIC DNA]</scope>
    <source>
        <strain evidence="7 10">DSM 100995</strain>
    </source>
</reference>
<evidence type="ECO:0000256" key="3">
    <source>
        <dbReference type="ARBA" id="ARBA00022692"/>
    </source>
</evidence>
<dbReference type="Gene3D" id="1.20.1600.10">
    <property type="entry name" value="Outer membrane efflux proteins (OEP)"/>
    <property type="match status" value="1"/>
</dbReference>
<organism evidence="8 9">
    <name type="scientific">Mucilaginibacter phyllosphaerae</name>
    <dbReference type="NCBI Taxonomy" id="1812349"/>
    <lineage>
        <taxon>Bacteria</taxon>
        <taxon>Pseudomonadati</taxon>
        <taxon>Bacteroidota</taxon>
        <taxon>Sphingobacteriia</taxon>
        <taxon>Sphingobacteriales</taxon>
        <taxon>Sphingobacteriaceae</taxon>
        <taxon>Mucilaginibacter</taxon>
    </lineage>
</organism>
<evidence type="ECO:0000256" key="6">
    <source>
        <dbReference type="SAM" id="SignalP"/>
    </source>
</evidence>
<reference evidence="8 9" key="1">
    <citation type="journal article" date="2016" name="Int. J. Syst. Evol. Microbiol.">
        <title>Proposal of Mucilaginibacter phyllosphaerae sp. nov. isolated from the phyllosphere of Galium album.</title>
        <authorList>
            <person name="Aydogan E.L."/>
            <person name="Busse H.J."/>
            <person name="Moser G."/>
            <person name="Muller C."/>
            <person name="Kampfer P."/>
            <person name="Glaeser S.P."/>
        </authorList>
    </citation>
    <scope>NUCLEOTIDE SEQUENCE [LARGE SCALE GENOMIC DNA]</scope>
    <source>
        <strain evidence="8 9">PP-F2FG21</strain>
    </source>
</reference>
<feature type="signal peptide" evidence="6">
    <location>
        <begin position="1"/>
        <end position="28"/>
    </location>
</feature>
<dbReference type="Proteomes" id="UP000583101">
    <property type="component" value="Unassembled WGS sequence"/>
</dbReference>